<organism evidence="1 2">
    <name type="scientific">Yinghuangia soli</name>
    <dbReference type="NCBI Taxonomy" id="2908204"/>
    <lineage>
        <taxon>Bacteria</taxon>
        <taxon>Bacillati</taxon>
        <taxon>Actinomycetota</taxon>
        <taxon>Actinomycetes</taxon>
        <taxon>Kitasatosporales</taxon>
        <taxon>Streptomycetaceae</taxon>
        <taxon>Yinghuangia</taxon>
    </lineage>
</organism>
<dbReference type="RefSeq" id="WP_235053656.1">
    <property type="nucleotide sequence ID" value="NZ_JAKFHA010000011.1"/>
</dbReference>
<reference evidence="1" key="1">
    <citation type="submission" date="2022-01" db="EMBL/GenBank/DDBJ databases">
        <title>Genome-Based Taxonomic Classification of the Phylum Actinobacteria.</title>
        <authorList>
            <person name="Gao Y."/>
        </authorList>
    </citation>
    <scope>NUCLEOTIDE SEQUENCE</scope>
    <source>
        <strain evidence="1">KLBMP 8922</strain>
    </source>
</reference>
<name>A0AA41Q3F0_9ACTN</name>
<comment type="caution">
    <text evidence="1">The sequence shown here is derived from an EMBL/GenBank/DDBJ whole genome shotgun (WGS) entry which is preliminary data.</text>
</comment>
<dbReference type="EMBL" id="JAKFHA010000011">
    <property type="protein sequence ID" value="MCF2529377.1"/>
    <property type="molecule type" value="Genomic_DNA"/>
</dbReference>
<evidence type="ECO:0000313" key="2">
    <source>
        <dbReference type="Proteomes" id="UP001165378"/>
    </source>
</evidence>
<accession>A0AA41Q3F0</accession>
<gene>
    <name evidence="1" type="ORF">LZ495_19455</name>
</gene>
<protein>
    <submittedName>
        <fullName evidence="1">Uncharacterized protein</fullName>
    </submittedName>
</protein>
<keyword evidence="2" id="KW-1185">Reference proteome</keyword>
<evidence type="ECO:0000313" key="1">
    <source>
        <dbReference type="EMBL" id="MCF2529377.1"/>
    </source>
</evidence>
<sequence length="499" mass="54175">MALSAELTSGAYAPVRVSVEGIDAADGPVKLFLWRSSEVDALIEPRAGWRVVSVLDLDQGTTTAELVDDGRNVTPGMYLAPPIGVPLTYQAQVQKDGAPVATADVVGTPVVLRVWPDPRLSLTAEQNAADRSKFTFTIKGGKTDSATLDPGDGGNLITVPLTGGEGRATYGYTDPGHHTYRACVTVPAPVRWTTWERLGADIPNWAVVPDSFGRWDVATLDAETACTEVSPDVGKATIWAEPHLNPWPYAQITAWIGDPDDVQRWTIERIVPDSPPDLNTVIFVTESNPAGLSLEDNEIPLGVPVVYRLHVLYKNGTTYEIDAQVVTLDGTRGCFLTSTGTGQTMPVQVQSWSERARAARQALLEIQAREDPVVLSDVHTTPSSTLVFLTRTRGELVNLRAVLTETRLCVLRTQPSSSLETVYFAVGNITEGRLYPGRGDRWERLVQVEAQEVAPVPATARLLHVSWEDVGARWATWADVGAAVPTWQDLAGWNPERAA</sequence>
<dbReference type="AlphaFoldDB" id="A0AA41Q3F0"/>
<dbReference type="Proteomes" id="UP001165378">
    <property type="component" value="Unassembled WGS sequence"/>
</dbReference>
<proteinExistence type="predicted"/>